<feature type="compositionally biased region" description="Low complexity" evidence="5">
    <location>
        <begin position="964"/>
        <end position="977"/>
    </location>
</feature>
<dbReference type="SUPFAM" id="SSF52799">
    <property type="entry name" value="(Phosphotyrosine protein) phosphatases II"/>
    <property type="match status" value="1"/>
</dbReference>
<dbReference type="PANTHER" id="PTHR10159">
    <property type="entry name" value="DUAL SPECIFICITY PROTEIN PHOSPHATASE"/>
    <property type="match status" value="1"/>
</dbReference>
<feature type="region of interest" description="Disordered" evidence="5">
    <location>
        <begin position="17"/>
        <end position="79"/>
    </location>
</feature>
<feature type="compositionally biased region" description="Low complexity" evidence="5">
    <location>
        <begin position="517"/>
        <end position="531"/>
    </location>
</feature>
<dbReference type="Gene3D" id="3.90.190.10">
    <property type="entry name" value="Protein tyrosine phosphatase superfamily"/>
    <property type="match status" value="2"/>
</dbReference>
<feature type="compositionally biased region" description="Pro residues" evidence="5">
    <location>
        <begin position="459"/>
        <end position="481"/>
    </location>
</feature>
<dbReference type="InterPro" id="IPR029021">
    <property type="entry name" value="Prot-tyrosine_phosphatase-like"/>
</dbReference>
<feature type="domain" description="Tyrosine specific protein phosphatases" evidence="6">
    <location>
        <begin position="566"/>
        <end position="607"/>
    </location>
</feature>
<name>A0A5C5G2Q3_9BASI</name>
<organism evidence="7 8">
    <name type="scientific">Rhodotorula diobovata</name>
    <dbReference type="NCBI Taxonomy" id="5288"/>
    <lineage>
        <taxon>Eukaryota</taxon>
        <taxon>Fungi</taxon>
        <taxon>Dikarya</taxon>
        <taxon>Basidiomycota</taxon>
        <taxon>Pucciniomycotina</taxon>
        <taxon>Microbotryomycetes</taxon>
        <taxon>Sporidiobolales</taxon>
        <taxon>Sporidiobolaceae</taxon>
        <taxon>Rhodotorula</taxon>
    </lineage>
</organism>
<feature type="compositionally biased region" description="Low complexity" evidence="5">
    <location>
        <begin position="101"/>
        <end position="118"/>
    </location>
</feature>
<feature type="region of interest" description="Disordered" evidence="5">
    <location>
        <begin position="383"/>
        <end position="531"/>
    </location>
</feature>
<dbReference type="InterPro" id="IPR000340">
    <property type="entry name" value="Dual-sp_phosphatase_cat-dom"/>
</dbReference>
<proteinExistence type="inferred from homology"/>
<keyword evidence="4" id="KW-0904">Protein phosphatase</keyword>
<dbReference type="SMART" id="SM00195">
    <property type="entry name" value="DSPc"/>
    <property type="match status" value="1"/>
</dbReference>
<feature type="region of interest" description="Disordered" evidence="5">
    <location>
        <begin position="661"/>
        <end position="759"/>
    </location>
</feature>
<comment type="similarity">
    <text evidence="1">Belongs to the protein-tyrosine phosphatase family. Non-receptor class dual specificity subfamily.</text>
</comment>
<evidence type="ECO:0000259" key="6">
    <source>
        <dbReference type="PROSITE" id="PS50056"/>
    </source>
</evidence>
<dbReference type="InterPro" id="IPR016130">
    <property type="entry name" value="Tyr_Pase_AS"/>
</dbReference>
<feature type="compositionally biased region" description="Low complexity" evidence="5">
    <location>
        <begin position="482"/>
        <end position="498"/>
    </location>
</feature>
<dbReference type="GO" id="GO:0033550">
    <property type="term" value="F:MAP kinase tyrosine phosphatase activity"/>
    <property type="evidence" value="ECO:0007669"/>
    <property type="project" value="TreeGrafter"/>
</dbReference>
<dbReference type="InterPro" id="IPR020422">
    <property type="entry name" value="TYR_PHOSPHATASE_DUAL_dom"/>
</dbReference>
<feature type="compositionally biased region" description="Pro residues" evidence="5">
    <location>
        <begin position="707"/>
        <end position="717"/>
    </location>
</feature>
<evidence type="ECO:0000256" key="5">
    <source>
        <dbReference type="SAM" id="MobiDB-lite"/>
    </source>
</evidence>
<protein>
    <recommendedName>
        <fullName evidence="2">protein-tyrosine-phosphatase</fullName>
        <ecNumber evidence="2">3.1.3.48</ecNumber>
    </recommendedName>
</protein>
<dbReference type="PANTHER" id="PTHR10159:SF519">
    <property type="entry name" value="DUAL SPECIFICITY PROTEIN PHOSPHATASE MPK3"/>
    <property type="match status" value="1"/>
</dbReference>
<dbReference type="Proteomes" id="UP000311382">
    <property type="component" value="Unassembled WGS sequence"/>
</dbReference>
<feature type="region of interest" description="Disordered" evidence="5">
    <location>
        <begin position="94"/>
        <end position="128"/>
    </location>
</feature>
<gene>
    <name evidence="7" type="ORF">DMC30DRAFT_414400</name>
</gene>
<dbReference type="AlphaFoldDB" id="A0A5C5G2Q3"/>
<evidence type="ECO:0000313" key="7">
    <source>
        <dbReference type="EMBL" id="TNY23205.1"/>
    </source>
</evidence>
<feature type="compositionally biased region" description="Low complexity" evidence="5">
    <location>
        <begin position="991"/>
        <end position="1012"/>
    </location>
</feature>
<dbReference type="GO" id="GO:0017017">
    <property type="term" value="F:MAP kinase tyrosine/serine/threonine phosphatase activity"/>
    <property type="evidence" value="ECO:0007669"/>
    <property type="project" value="TreeGrafter"/>
</dbReference>
<feature type="compositionally biased region" description="Pro residues" evidence="5">
    <location>
        <begin position="671"/>
        <end position="680"/>
    </location>
</feature>
<dbReference type="GO" id="GO:0008330">
    <property type="term" value="F:protein tyrosine/threonine phosphatase activity"/>
    <property type="evidence" value="ECO:0007669"/>
    <property type="project" value="TreeGrafter"/>
</dbReference>
<feature type="compositionally biased region" description="Low complexity" evidence="5">
    <location>
        <begin position="865"/>
        <end position="877"/>
    </location>
</feature>
<dbReference type="OrthoDB" id="2017893at2759"/>
<dbReference type="PROSITE" id="PS50056">
    <property type="entry name" value="TYR_PHOSPHATASE_2"/>
    <property type="match status" value="1"/>
</dbReference>
<comment type="caution">
    <text evidence="7">The sequence shown here is derived from an EMBL/GenBank/DDBJ whole genome shotgun (WGS) entry which is preliminary data.</text>
</comment>
<reference evidence="7 8" key="1">
    <citation type="submission" date="2019-03" db="EMBL/GenBank/DDBJ databases">
        <title>Rhodosporidium diobovatum UCD-FST 08-225 genome sequencing, assembly, and annotation.</title>
        <authorList>
            <person name="Fakankun I.U."/>
            <person name="Fristensky B."/>
            <person name="Levin D.B."/>
        </authorList>
    </citation>
    <scope>NUCLEOTIDE SEQUENCE [LARGE SCALE GENOMIC DNA]</scope>
    <source>
        <strain evidence="7 8">UCD-FST 08-225</strain>
    </source>
</reference>
<sequence>MQLDTALANGLYAVRDASPSSAARARPPALASTTGDAQRAPPTLAVAPPIRKSPPRLNLGAAVTHSTERERLGEEEAAAAAAAAAAGPALTVQPASPAMCASPTSTSPFPAPVASTSSHSPQTPYAPSFQPPPTPVANGGGLAARRAAKLGKKRLSLVVPANPHSSLPSAGVNGPSATLLSPVTPSFLRPSSGGSHLDAETRSLPPSPVLLTTFIGAEGSEAPDRTIGRLMLKQQADEMREQMRGGRGMKRRTSIPRLNLVRGGAPAHPASLDPTAPPVERVATPSGAHPGGATSAVQLIRGDAVERGVAADGEEAVEEFPYANGPREILPGVFLGSEQNAKDARVLRDWRIGFVLNVAKEVECPWTEEDNELLPEARAATPLAAPPQESAPTARLSPPRAAEAGKLRRAKTQAGTAVPSPAPGESATPSGTSTPQPPVRPPFMRPTASTPNLHAVFHPPSPPVPAVPAIPPSFLPSPPDSDPMLRSLSSSPPSQPSRRLSRQSARRSGGSGGGGTPAAPTASTSTAASSCPGSVRYSAQALTGRPELEYLWLKWGHDEADLVEAHKFQAAFAFLDAARERGERVLVHCQCGVSRSATVVIAYCMREAARALEEGRDAQELAGCTGMHDTYSFVKEKSEWVGPNLSLVFQLVAYERTLRGDSAHGEEGDEPPYPHYPPEPSSARPADNDDDDDLPPPTPAVGFSPFAFPPPIAPPRPASFANGIGTNPLPSPRTPSSSDNSLAESQLSTPDLAHTLDDHDPLVSPALSCATKASSVASTPHSTAERLGLPRGGAVRIVEGDDPDEAGAGDRGRHSSLETVVAGGIDEGKYPRAGDKGVFVLPVPPRSHYAASLQDAVSPTVALYPPGVQQQQQQQPPSSLPPPPTASRLVSPPQRTSSLARTGPAPPLTLQLPSPPSSAPRALPAITTATTTTSVTTSPRSPAQRASLIPLQLSSPRAGPGGPPSLTSPTSPASTLSAASPATLVSALSFSSSSSSSSTASSTLSLSRTNSARGRFGTNQTASQRRASHRRVCSDTIRVPAVGGMQPLSPSTAGAGGSRPGSPAVGRGVMATAGAAREAPLEEGRQR</sequence>
<dbReference type="EC" id="3.1.3.48" evidence="2"/>
<evidence type="ECO:0000256" key="1">
    <source>
        <dbReference type="ARBA" id="ARBA00008601"/>
    </source>
</evidence>
<evidence type="ECO:0000256" key="2">
    <source>
        <dbReference type="ARBA" id="ARBA00013064"/>
    </source>
</evidence>
<feature type="compositionally biased region" description="Pro residues" evidence="5">
    <location>
        <begin position="435"/>
        <end position="444"/>
    </location>
</feature>
<keyword evidence="8" id="KW-1185">Reference proteome</keyword>
<feature type="region of interest" description="Disordered" evidence="5">
    <location>
        <begin position="991"/>
        <end position="1087"/>
    </location>
</feature>
<dbReference type="EMBL" id="SOZI01000014">
    <property type="protein sequence ID" value="TNY23205.1"/>
    <property type="molecule type" value="Genomic_DNA"/>
</dbReference>
<dbReference type="GO" id="GO:0005737">
    <property type="term" value="C:cytoplasm"/>
    <property type="evidence" value="ECO:0007669"/>
    <property type="project" value="TreeGrafter"/>
</dbReference>
<evidence type="ECO:0000256" key="4">
    <source>
        <dbReference type="ARBA" id="ARBA00022912"/>
    </source>
</evidence>
<dbReference type="PROSITE" id="PS00383">
    <property type="entry name" value="TYR_PHOSPHATASE_1"/>
    <property type="match status" value="1"/>
</dbReference>
<dbReference type="GO" id="GO:0043409">
    <property type="term" value="P:negative regulation of MAPK cascade"/>
    <property type="evidence" value="ECO:0007669"/>
    <property type="project" value="TreeGrafter"/>
</dbReference>
<feature type="region of interest" description="Disordered" evidence="5">
    <location>
        <begin position="862"/>
        <end position="922"/>
    </location>
</feature>
<evidence type="ECO:0000313" key="8">
    <source>
        <dbReference type="Proteomes" id="UP000311382"/>
    </source>
</evidence>
<feature type="region of interest" description="Disordered" evidence="5">
    <location>
        <begin position="953"/>
        <end position="977"/>
    </location>
</feature>
<keyword evidence="3" id="KW-0378">Hydrolase</keyword>
<dbReference type="Pfam" id="PF00782">
    <property type="entry name" value="DSPc"/>
    <property type="match status" value="1"/>
</dbReference>
<feature type="region of interest" description="Disordered" evidence="5">
    <location>
        <begin position="774"/>
        <end position="817"/>
    </location>
</feature>
<feature type="compositionally biased region" description="Polar residues" evidence="5">
    <location>
        <begin position="734"/>
        <end position="749"/>
    </location>
</feature>
<evidence type="ECO:0000256" key="3">
    <source>
        <dbReference type="ARBA" id="ARBA00022801"/>
    </source>
</evidence>
<dbReference type="STRING" id="5288.A0A5C5G2Q3"/>
<feature type="compositionally biased region" description="Low complexity" evidence="5">
    <location>
        <begin position="17"/>
        <end position="32"/>
    </location>
</feature>
<accession>A0A5C5G2Q3</accession>
<dbReference type="InterPro" id="IPR000387">
    <property type="entry name" value="Tyr_Pase_dom"/>
</dbReference>